<feature type="compositionally biased region" description="Polar residues" evidence="1">
    <location>
        <begin position="97"/>
        <end position="110"/>
    </location>
</feature>
<dbReference type="STRING" id="1505087.AYJ54_25560"/>
<reference evidence="2 3" key="1">
    <citation type="submission" date="2016-03" db="EMBL/GenBank/DDBJ databases">
        <title>Draft Genome Sequence of the Strain BR 10245 (Bradyrhizobium sp.) isolated from nodules of Centrolobium paraense.</title>
        <authorList>
            <person name="Simoes-Araujo J.L.Sr."/>
            <person name="Barauna A.C."/>
            <person name="Silva K."/>
            <person name="Zilli J.E."/>
        </authorList>
    </citation>
    <scope>NUCLEOTIDE SEQUENCE [LARGE SCALE GENOMIC DNA]</scope>
    <source>
        <strain evidence="2 3">BR 10245</strain>
    </source>
</reference>
<accession>A0A176YDM4</accession>
<proteinExistence type="predicted"/>
<name>A0A176YDM4_9BRAD</name>
<dbReference type="AlphaFoldDB" id="A0A176YDM4"/>
<feature type="region of interest" description="Disordered" evidence="1">
    <location>
        <begin position="60"/>
        <end position="110"/>
    </location>
</feature>
<dbReference type="EMBL" id="LUUB01000092">
    <property type="protein sequence ID" value="OAF02968.1"/>
    <property type="molecule type" value="Genomic_DNA"/>
</dbReference>
<evidence type="ECO:0000256" key="1">
    <source>
        <dbReference type="SAM" id="MobiDB-lite"/>
    </source>
</evidence>
<evidence type="ECO:0000313" key="2">
    <source>
        <dbReference type="EMBL" id="OAF02968.1"/>
    </source>
</evidence>
<organism evidence="2 3">
    <name type="scientific">Bradyrhizobium centrolobii</name>
    <dbReference type="NCBI Taxonomy" id="1505087"/>
    <lineage>
        <taxon>Bacteria</taxon>
        <taxon>Pseudomonadati</taxon>
        <taxon>Pseudomonadota</taxon>
        <taxon>Alphaproteobacteria</taxon>
        <taxon>Hyphomicrobiales</taxon>
        <taxon>Nitrobacteraceae</taxon>
        <taxon>Bradyrhizobium</taxon>
    </lineage>
</organism>
<keyword evidence="3" id="KW-1185">Reference proteome</keyword>
<evidence type="ECO:0000313" key="3">
    <source>
        <dbReference type="Proteomes" id="UP000076959"/>
    </source>
</evidence>
<dbReference type="Proteomes" id="UP000076959">
    <property type="component" value="Unassembled WGS sequence"/>
</dbReference>
<protein>
    <submittedName>
        <fullName evidence="2">Uncharacterized protein</fullName>
    </submittedName>
</protein>
<gene>
    <name evidence="2" type="ORF">AYJ54_25560</name>
</gene>
<sequence length="110" mass="10306">MAAAVSMAEALREEDSGAVLEAPDSREAAPWQLVAFAAAVWSRAPAGAVHGAVDGAQAGAEAGLGGPAGAVAGADGDGAGRLRPASPLVSPPAPGTTAMTSACSGTASPG</sequence>
<feature type="region of interest" description="Disordered" evidence="1">
    <location>
        <begin position="1"/>
        <end position="24"/>
    </location>
</feature>
<comment type="caution">
    <text evidence="2">The sequence shown here is derived from an EMBL/GenBank/DDBJ whole genome shotgun (WGS) entry which is preliminary data.</text>
</comment>